<accession>A0A1G8NB52</accession>
<evidence type="ECO:0000313" key="1">
    <source>
        <dbReference type="EMBL" id="SDI77363.1"/>
    </source>
</evidence>
<gene>
    <name evidence="1" type="ORF">SAMN05216588_12451</name>
</gene>
<protein>
    <submittedName>
        <fullName evidence="1">Uncharacterized protein</fullName>
    </submittedName>
</protein>
<reference evidence="1 2" key="1">
    <citation type="submission" date="2016-10" db="EMBL/GenBank/DDBJ databases">
        <authorList>
            <person name="de Groot N.N."/>
        </authorList>
    </citation>
    <scope>NUCLEOTIDE SEQUENCE [LARGE SCALE GENOMIC DNA]</scope>
    <source>
        <strain evidence="1 2">LMG 18387</strain>
    </source>
</reference>
<organism evidence="1 2">
    <name type="scientific">Phytopseudomonas flavescens</name>
    <dbReference type="NCBI Taxonomy" id="29435"/>
    <lineage>
        <taxon>Bacteria</taxon>
        <taxon>Pseudomonadati</taxon>
        <taxon>Pseudomonadota</taxon>
        <taxon>Gammaproteobacteria</taxon>
        <taxon>Pseudomonadales</taxon>
        <taxon>Pseudomonadaceae</taxon>
        <taxon>Phytopseudomonas</taxon>
    </lineage>
</organism>
<sequence>MDTELIETLLIELLQLERERFTPEKVLANLTLAATAAGVSLSSRRASLQREHMLLKATLDHMRKDLGDQYRVRAVLRLGDGLEGVELGAIVEPHTSTSPLPRFVAFGSTARTCVATLKRDIASTQQSTPAPMPGRRSGTLPLQRLASQLAATSKDVA</sequence>
<dbReference type="EMBL" id="FNDG01000024">
    <property type="protein sequence ID" value="SDI77363.1"/>
    <property type="molecule type" value="Genomic_DNA"/>
</dbReference>
<dbReference type="RefSeq" id="WP_084308316.1">
    <property type="nucleotide sequence ID" value="NZ_FNDG01000024.1"/>
</dbReference>
<dbReference type="Proteomes" id="UP000198606">
    <property type="component" value="Unassembled WGS sequence"/>
</dbReference>
<name>A0A1G8NB52_9GAMM</name>
<dbReference type="AlphaFoldDB" id="A0A1G8NB52"/>
<proteinExistence type="predicted"/>
<dbReference type="STRING" id="29435.SAMN05216588_12451"/>
<evidence type="ECO:0000313" key="2">
    <source>
        <dbReference type="Proteomes" id="UP000198606"/>
    </source>
</evidence>